<evidence type="ECO:0000313" key="1">
    <source>
        <dbReference type="EMBL" id="MFC4076471.1"/>
    </source>
</evidence>
<dbReference type="Proteomes" id="UP001595843">
    <property type="component" value="Unassembled WGS sequence"/>
</dbReference>
<evidence type="ECO:0000313" key="2">
    <source>
        <dbReference type="Proteomes" id="UP001595843"/>
    </source>
</evidence>
<accession>A0ABV8JCG5</accession>
<dbReference type="PIRSF" id="PIRSF016897">
    <property type="entry name" value="GlpP"/>
    <property type="match status" value="1"/>
</dbReference>
<dbReference type="EMBL" id="JBHSAP010000009">
    <property type="protein sequence ID" value="MFC4076471.1"/>
    <property type="molecule type" value="Genomic_DNA"/>
</dbReference>
<dbReference type="InterPro" id="IPR006699">
    <property type="entry name" value="GlpP"/>
</dbReference>
<dbReference type="InterPro" id="IPR013785">
    <property type="entry name" value="Aldolase_TIM"/>
</dbReference>
<reference evidence="2" key="1">
    <citation type="journal article" date="2019" name="Int. J. Syst. Evol. Microbiol.">
        <title>The Global Catalogue of Microorganisms (GCM) 10K type strain sequencing project: providing services to taxonomists for standard genome sequencing and annotation.</title>
        <authorList>
            <consortium name="The Broad Institute Genomics Platform"/>
            <consortium name="The Broad Institute Genome Sequencing Center for Infectious Disease"/>
            <person name="Wu L."/>
            <person name="Ma J."/>
        </authorList>
    </citation>
    <scope>NUCLEOTIDE SEQUENCE [LARGE SCALE GENOMIC DNA]</scope>
    <source>
        <strain evidence="2">IBRC-M 10813</strain>
    </source>
</reference>
<dbReference type="SUPFAM" id="SSF110391">
    <property type="entry name" value="GlpP-like"/>
    <property type="match status" value="1"/>
</dbReference>
<dbReference type="Gene3D" id="3.20.20.70">
    <property type="entry name" value="Aldolase class I"/>
    <property type="match status" value="1"/>
</dbReference>
<protein>
    <submittedName>
        <fullName evidence="1">Glycerol-3-phosphate responsive antiterminator</fullName>
    </submittedName>
</protein>
<dbReference type="Pfam" id="PF04309">
    <property type="entry name" value="G3P_antiterm"/>
    <property type="match status" value="1"/>
</dbReference>
<comment type="caution">
    <text evidence="1">The sequence shown here is derived from an EMBL/GenBank/DDBJ whole genome shotgun (WGS) entry which is preliminary data.</text>
</comment>
<dbReference type="PANTHER" id="PTHR35787">
    <property type="entry name" value="GLYCEROL UPTAKE OPERON ANTITERMINATOR REGULATORY PROTEIN"/>
    <property type="match status" value="1"/>
</dbReference>
<name>A0ABV8JCG5_9BACL</name>
<gene>
    <name evidence="1" type="ORF">ACFOUO_06565</name>
</gene>
<sequence>MLGPEIIRESLTRVDYCAVGGDSFCIFQGRGPLMMEDFQQGIRQHPVIAAVRNEEELQALEGSHPRVVFLLCGEINTLKRTVNRIRSMGKLVYLHLDLAQGLGNDRAALQYIKKEIHPDGILSTRTHLIRFAREEGLFAIQRLFIPDGMSVDTGRNLLKQSKADAVEVMPGVVPSWVFQSLRKKNGIPIVAGGLLRRREDVATALDNGASAVSVSGRELWDFERDK</sequence>
<proteinExistence type="predicted"/>
<keyword evidence="2" id="KW-1185">Reference proteome</keyword>
<organism evidence="1 2">
    <name type="scientific">Salinithrix halophila</name>
    <dbReference type="NCBI Taxonomy" id="1485204"/>
    <lineage>
        <taxon>Bacteria</taxon>
        <taxon>Bacillati</taxon>
        <taxon>Bacillota</taxon>
        <taxon>Bacilli</taxon>
        <taxon>Bacillales</taxon>
        <taxon>Thermoactinomycetaceae</taxon>
        <taxon>Salinithrix</taxon>
    </lineage>
</organism>
<dbReference type="PANTHER" id="PTHR35787:SF1">
    <property type="entry name" value="GLYCEROL UPTAKE OPERON ANTITERMINATOR REGULATORY PROTEIN"/>
    <property type="match status" value="1"/>
</dbReference>